<dbReference type="FunFam" id="2.30.30.30:FF:000004">
    <property type="entry name" value="50S ribosomal protein L24"/>
    <property type="match status" value="1"/>
</dbReference>
<dbReference type="Proteomes" id="UP000275461">
    <property type="component" value="Unassembled WGS sequence"/>
</dbReference>
<evidence type="ECO:0000256" key="4">
    <source>
        <dbReference type="ARBA" id="ARBA00022980"/>
    </source>
</evidence>
<comment type="caution">
    <text evidence="11">The sequence shown here is derived from an EMBL/GenBank/DDBJ whole genome shotgun (WGS) entry which is preliminary data.</text>
</comment>
<comment type="similarity">
    <text evidence="1 8 9">Belongs to the universal ribosomal protein uL24 family.</text>
</comment>
<keyword evidence="5 8" id="KW-0687">Ribonucleoprotein</keyword>
<dbReference type="GO" id="GO:0006412">
    <property type="term" value="P:translation"/>
    <property type="evidence" value="ECO:0007669"/>
    <property type="project" value="UniProtKB-UniRule"/>
</dbReference>
<keyword evidence="4 8" id="KW-0689">Ribosomal protein</keyword>
<dbReference type="PANTHER" id="PTHR12903">
    <property type="entry name" value="MITOCHONDRIAL RIBOSOMAL PROTEIN L24"/>
    <property type="match status" value="1"/>
</dbReference>
<comment type="subunit">
    <text evidence="8">Part of the 50S ribosomal subunit.</text>
</comment>
<dbReference type="PROSITE" id="PS01108">
    <property type="entry name" value="RIBOSOMAL_L24"/>
    <property type="match status" value="1"/>
</dbReference>
<comment type="function">
    <text evidence="7 8">One of the proteins that surrounds the polypeptide exit tunnel on the outside of the subunit.</text>
</comment>
<dbReference type="SUPFAM" id="SSF50104">
    <property type="entry name" value="Translation proteins SH3-like domain"/>
    <property type="match status" value="1"/>
</dbReference>
<evidence type="ECO:0000259" key="10">
    <source>
        <dbReference type="SMART" id="SM00739"/>
    </source>
</evidence>
<dbReference type="GO" id="GO:0005840">
    <property type="term" value="C:ribosome"/>
    <property type="evidence" value="ECO:0007669"/>
    <property type="project" value="UniProtKB-KW"/>
</dbReference>
<dbReference type="InterPro" id="IPR057264">
    <property type="entry name" value="Ribosomal_uL24_C"/>
</dbReference>
<dbReference type="AlphaFoldDB" id="A0A498C7D3"/>
<dbReference type="GO" id="GO:1990904">
    <property type="term" value="C:ribonucleoprotein complex"/>
    <property type="evidence" value="ECO:0007669"/>
    <property type="project" value="UniProtKB-KW"/>
</dbReference>
<dbReference type="InterPro" id="IPR041988">
    <property type="entry name" value="Ribosomal_uL24_KOW"/>
</dbReference>
<evidence type="ECO:0000256" key="9">
    <source>
        <dbReference type="RuleBase" id="RU003477"/>
    </source>
</evidence>
<evidence type="ECO:0000256" key="5">
    <source>
        <dbReference type="ARBA" id="ARBA00023274"/>
    </source>
</evidence>
<sequence>MRKIRQGDEVVIIAGKDKGRRGRVIRVFPDQEKVLVENVNVVKRHRKGNPQQGEAGGIIEQEKPVHQSNVALFNPATEKGDRVGIRVLEDGTRARYFKSNNELVDG</sequence>
<dbReference type="RefSeq" id="WP_121441695.1">
    <property type="nucleotide sequence ID" value="NZ_RCDA01000001.1"/>
</dbReference>
<evidence type="ECO:0000256" key="2">
    <source>
        <dbReference type="ARBA" id="ARBA00022730"/>
    </source>
</evidence>
<evidence type="ECO:0000256" key="6">
    <source>
        <dbReference type="ARBA" id="ARBA00035206"/>
    </source>
</evidence>
<dbReference type="SMART" id="SM00739">
    <property type="entry name" value="KOW"/>
    <property type="match status" value="1"/>
</dbReference>
<dbReference type="NCBIfam" id="TIGR01079">
    <property type="entry name" value="rplX_bact"/>
    <property type="match status" value="1"/>
</dbReference>
<reference evidence="11 12" key="1">
    <citation type="submission" date="2018-10" db="EMBL/GenBank/DDBJ databases">
        <title>Genomic Encyclopedia of Type Strains, Phase IV (KMG-IV): sequencing the most valuable type-strain genomes for metagenomic binning, comparative biology and taxonomic classification.</title>
        <authorList>
            <person name="Goeker M."/>
        </authorList>
    </citation>
    <scope>NUCLEOTIDE SEQUENCE [LARGE SCALE GENOMIC DNA]</scope>
    <source>
        <strain evidence="11 12">DSM 12769</strain>
    </source>
</reference>
<dbReference type="HAMAP" id="MF_01326_B">
    <property type="entry name" value="Ribosomal_uL24_B"/>
    <property type="match status" value="1"/>
</dbReference>
<evidence type="ECO:0000313" key="12">
    <source>
        <dbReference type="Proteomes" id="UP000275461"/>
    </source>
</evidence>
<dbReference type="Gene3D" id="2.30.30.30">
    <property type="match status" value="1"/>
</dbReference>
<name>A0A498C7D3_9GAMM</name>
<dbReference type="Pfam" id="PF00467">
    <property type="entry name" value="KOW"/>
    <property type="match status" value="1"/>
</dbReference>
<dbReference type="InterPro" id="IPR003256">
    <property type="entry name" value="Ribosomal_uL24"/>
</dbReference>
<evidence type="ECO:0000313" key="11">
    <source>
        <dbReference type="EMBL" id="RLK51273.1"/>
    </source>
</evidence>
<dbReference type="GO" id="GO:0003735">
    <property type="term" value="F:structural constituent of ribosome"/>
    <property type="evidence" value="ECO:0007669"/>
    <property type="project" value="InterPro"/>
</dbReference>
<dbReference type="InterPro" id="IPR005825">
    <property type="entry name" value="Ribosomal_uL24_CS"/>
</dbReference>
<evidence type="ECO:0000256" key="3">
    <source>
        <dbReference type="ARBA" id="ARBA00022884"/>
    </source>
</evidence>
<keyword evidence="3 8" id="KW-0694">RNA-binding</keyword>
<evidence type="ECO:0000256" key="1">
    <source>
        <dbReference type="ARBA" id="ARBA00010618"/>
    </source>
</evidence>
<gene>
    <name evidence="8" type="primary">rplX</name>
    <name evidence="11" type="ORF">DFR31_1198</name>
</gene>
<keyword evidence="2 8" id="KW-0699">rRNA-binding</keyword>
<dbReference type="InterPro" id="IPR014722">
    <property type="entry name" value="Rib_uL2_dom2"/>
</dbReference>
<dbReference type="GO" id="GO:0019843">
    <property type="term" value="F:rRNA binding"/>
    <property type="evidence" value="ECO:0007669"/>
    <property type="project" value="UniProtKB-UniRule"/>
</dbReference>
<protein>
    <recommendedName>
        <fullName evidence="6 8">Large ribosomal subunit protein uL24</fullName>
    </recommendedName>
</protein>
<dbReference type="Pfam" id="PF17136">
    <property type="entry name" value="ribosomal_L24"/>
    <property type="match status" value="1"/>
</dbReference>
<evidence type="ECO:0000256" key="8">
    <source>
        <dbReference type="HAMAP-Rule" id="MF_01326"/>
    </source>
</evidence>
<organism evidence="11 12">
    <name type="scientific">Alkalispirillum mobile</name>
    <dbReference type="NCBI Taxonomy" id="85925"/>
    <lineage>
        <taxon>Bacteria</taxon>
        <taxon>Pseudomonadati</taxon>
        <taxon>Pseudomonadota</taxon>
        <taxon>Gammaproteobacteria</taxon>
        <taxon>Chromatiales</taxon>
        <taxon>Ectothiorhodospiraceae</taxon>
        <taxon>Alkalispirillum</taxon>
    </lineage>
</organism>
<comment type="function">
    <text evidence="8">One of two assembly initiator proteins, it binds directly to the 5'-end of the 23S rRNA, where it nucleates assembly of the 50S subunit.</text>
</comment>
<dbReference type="CDD" id="cd06089">
    <property type="entry name" value="KOW_RPL26"/>
    <property type="match status" value="1"/>
</dbReference>
<dbReference type="EMBL" id="RCDA01000001">
    <property type="protein sequence ID" value="RLK51273.1"/>
    <property type="molecule type" value="Genomic_DNA"/>
</dbReference>
<dbReference type="InterPro" id="IPR005824">
    <property type="entry name" value="KOW"/>
</dbReference>
<accession>A0A498C7D3</accession>
<dbReference type="InterPro" id="IPR008991">
    <property type="entry name" value="Translation_prot_SH3-like_sf"/>
</dbReference>
<evidence type="ECO:0000256" key="7">
    <source>
        <dbReference type="ARBA" id="ARBA00058688"/>
    </source>
</evidence>
<feature type="domain" description="KOW" evidence="10">
    <location>
        <begin position="3"/>
        <end position="30"/>
    </location>
</feature>
<dbReference type="OrthoDB" id="9807419at2"/>
<keyword evidence="12" id="KW-1185">Reference proteome</keyword>
<proteinExistence type="inferred from homology"/>